<dbReference type="InterPro" id="IPR010105">
    <property type="entry name" value="TonB_sidphr_rcpt"/>
</dbReference>
<dbReference type="SUPFAM" id="SSF56935">
    <property type="entry name" value="Porins"/>
    <property type="match status" value="1"/>
</dbReference>
<evidence type="ECO:0000256" key="12">
    <source>
        <dbReference type="ARBA" id="ARBA00023170"/>
    </source>
</evidence>
<evidence type="ECO:0000256" key="4">
    <source>
        <dbReference type="ARBA" id="ARBA00022452"/>
    </source>
</evidence>
<dbReference type="Pfam" id="PF07715">
    <property type="entry name" value="Plug"/>
    <property type="match status" value="1"/>
</dbReference>
<dbReference type="NCBIfam" id="TIGR01783">
    <property type="entry name" value="TonB-siderophor"/>
    <property type="match status" value="1"/>
</dbReference>
<dbReference type="InterPro" id="IPR039426">
    <property type="entry name" value="TonB-dep_rcpt-like"/>
</dbReference>
<evidence type="ECO:0000256" key="15">
    <source>
        <dbReference type="PROSITE-ProRule" id="PRU10144"/>
    </source>
</evidence>
<dbReference type="PANTHER" id="PTHR32552">
    <property type="entry name" value="FERRICHROME IRON RECEPTOR-RELATED"/>
    <property type="match status" value="1"/>
</dbReference>
<dbReference type="SMART" id="SM00965">
    <property type="entry name" value="STN"/>
    <property type="match status" value="1"/>
</dbReference>
<evidence type="ECO:0000256" key="6">
    <source>
        <dbReference type="ARBA" id="ARBA00022692"/>
    </source>
</evidence>
<dbReference type="Gene3D" id="3.55.50.30">
    <property type="match status" value="1"/>
</dbReference>
<dbReference type="Gene3D" id="2.40.170.20">
    <property type="entry name" value="TonB-dependent receptor, beta-barrel domain"/>
    <property type="match status" value="1"/>
</dbReference>
<evidence type="ECO:0000256" key="11">
    <source>
        <dbReference type="ARBA" id="ARBA00023136"/>
    </source>
</evidence>
<dbReference type="InterPro" id="IPR000531">
    <property type="entry name" value="Beta-barrel_TonB"/>
</dbReference>
<gene>
    <name evidence="19" type="ORF">LSO58_06425</name>
</gene>
<feature type="chain" id="PRO_5041451149" evidence="17">
    <location>
        <begin position="24"/>
        <end position="804"/>
    </location>
</feature>
<feature type="signal peptide" evidence="17">
    <location>
        <begin position="1"/>
        <end position="23"/>
    </location>
</feature>
<dbReference type="AlphaFoldDB" id="A0AA46P7V0"/>
<accession>A0AA46P7V0</accession>
<evidence type="ECO:0000256" key="2">
    <source>
        <dbReference type="ARBA" id="ARBA00009810"/>
    </source>
</evidence>
<keyword evidence="12 19" id="KW-0675">Receptor</keyword>
<evidence type="ECO:0000256" key="10">
    <source>
        <dbReference type="ARBA" id="ARBA00023077"/>
    </source>
</evidence>
<dbReference type="GO" id="GO:0015891">
    <property type="term" value="P:siderophore transport"/>
    <property type="evidence" value="ECO:0007669"/>
    <property type="project" value="InterPro"/>
</dbReference>
<comment type="similarity">
    <text evidence="2 14 16">Belongs to the TonB-dependent receptor family.</text>
</comment>
<evidence type="ECO:0000256" key="7">
    <source>
        <dbReference type="ARBA" id="ARBA00022729"/>
    </source>
</evidence>
<sequence>MSFHRYHVLAFAVVASMQQTAFAQSSNYNLPSAPLSQTMAQIARQNGVSLSADPELLKGKIAPAIQGNYAIDTAFNLALAGSGLQLVKNSDGTVYSLKKLEPQEKSQVREVGQLKKINVTAIKSLKNNATQLPLITVNAEKDGSAKDGYLVKKITGVGLWGERDLQDTPYSMTVISQDLIENVQANDMAPIFKMNPITQDGGAQSSGNYKTVIRGLSSDNAVINGIPLADWYSFTTMEDLERVETISGATGFLYGGGRVGGAVNYVMKKPTLENTRSMTLGNYGGEQYYAHIDLGGQFDDKNIFGYRVNALYQDGDSVADVGKQQKFISLAFDYKPTDNFIMDFNYAYRDLDRTNQKLTFVIGANTARPKLDVSKNYSPDYSSNREENHRAMTSLKWDINQIFTLRSSFLYETSDRDTIGDALAYTRPDGLYNALLYRYPKGGQNFESYAGNIYLDSKFQTYDIDHLLTVGYSENYAKYKRDKNWWVGDYWLTGLTLDEIKNTIIPENPNPQGGRVPNWKTQYKNILIGDDITFNDKWSALVGANYATVIGTNYTDGIQDSKYDKSELTPTLSLIYKPFDALTTYATYIESLEQGEIVSDDYSNAGTILNPLVSKQYEVGAKYTLNKNLLLTAALFRIEKANSYEDNTTTPKPTLTQDGEQIHQGLELTATGKVTDNLTIFGGTTWMDLNVEKAANKAIEGNKPTNAASKMAKIYAEYAIPQIEGLTISGGAYYTGEKYGNTSNTDKVPAYTLFDLGARYQTKIAQYPTTFNLTLSNVTGKDYWTSSNYLGDPRTLAFSVKTQF</sequence>
<comment type="subcellular location">
    <subcellularLocation>
        <location evidence="1 14">Cell outer membrane</location>
        <topology evidence="1 14">Multi-pass membrane protein</topology>
    </subcellularLocation>
</comment>
<dbReference type="InterPro" id="IPR010917">
    <property type="entry name" value="TonB_rcpt_CS"/>
</dbReference>
<feature type="short sequence motif" description="TonB C-terminal box" evidence="15">
    <location>
        <begin position="787"/>
        <end position="804"/>
    </location>
</feature>
<keyword evidence="9" id="KW-0406">Ion transport</keyword>
<evidence type="ECO:0000259" key="18">
    <source>
        <dbReference type="SMART" id="SM00965"/>
    </source>
</evidence>
<evidence type="ECO:0000256" key="17">
    <source>
        <dbReference type="SAM" id="SignalP"/>
    </source>
</evidence>
<organism evidence="19 20">
    <name type="scientific">Acinetobacter ursingii</name>
    <dbReference type="NCBI Taxonomy" id="108980"/>
    <lineage>
        <taxon>Bacteria</taxon>
        <taxon>Pseudomonadati</taxon>
        <taxon>Pseudomonadota</taxon>
        <taxon>Gammaproteobacteria</taxon>
        <taxon>Moraxellales</taxon>
        <taxon>Moraxellaceae</taxon>
        <taxon>Acinetobacter</taxon>
    </lineage>
</organism>
<proteinExistence type="inferred from homology"/>
<dbReference type="GO" id="GO:0009279">
    <property type="term" value="C:cell outer membrane"/>
    <property type="evidence" value="ECO:0007669"/>
    <property type="project" value="UniProtKB-SubCell"/>
</dbReference>
<dbReference type="EMBL" id="CP089044">
    <property type="protein sequence ID" value="UYF76506.1"/>
    <property type="molecule type" value="Genomic_DNA"/>
</dbReference>
<keyword evidence="3 14" id="KW-0813">Transport</keyword>
<dbReference type="Pfam" id="PF00593">
    <property type="entry name" value="TonB_dep_Rec_b-barrel"/>
    <property type="match status" value="1"/>
</dbReference>
<evidence type="ECO:0000256" key="3">
    <source>
        <dbReference type="ARBA" id="ARBA00022448"/>
    </source>
</evidence>
<dbReference type="InterPro" id="IPR012910">
    <property type="entry name" value="Plug_dom"/>
</dbReference>
<evidence type="ECO:0000256" key="8">
    <source>
        <dbReference type="ARBA" id="ARBA00023004"/>
    </source>
</evidence>
<name>A0AA46P7V0_9GAMM</name>
<keyword evidence="8" id="KW-0408">Iron</keyword>
<dbReference type="Pfam" id="PF07660">
    <property type="entry name" value="STN"/>
    <property type="match status" value="1"/>
</dbReference>
<dbReference type="GO" id="GO:0015344">
    <property type="term" value="F:siderophore uptake transmembrane transporter activity"/>
    <property type="evidence" value="ECO:0007669"/>
    <property type="project" value="TreeGrafter"/>
</dbReference>
<dbReference type="PANTHER" id="PTHR32552:SF82">
    <property type="entry name" value="FCUA PROTEIN"/>
    <property type="match status" value="1"/>
</dbReference>
<reference evidence="19" key="1">
    <citation type="journal article" date="2022" name="J Glob Antimicrob Resist">
        <title>Comparative analysis of IMP-4- and OXA-58-containing plasmids of three carbapenemase-producing Acinetobacter ursingii strains in the Netherlands.</title>
        <authorList>
            <person name="Hendrickx A.P.A."/>
            <person name="Schade R.P."/>
            <person name="Landman F."/>
            <person name="Bosch T."/>
            <person name="Schouls L.M."/>
            <person name="van Dijk K."/>
        </authorList>
    </citation>
    <scope>NUCLEOTIDE SEQUENCE</scope>
    <source>
        <strain evidence="19">RIVM_C010761</strain>
    </source>
</reference>
<evidence type="ECO:0000256" key="5">
    <source>
        <dbReference type="ARBA" id="ARBA00022496"/>
    </source>
</evidence>
<keyword evidence="10 16" id="KW-0798">TonB box</keyword>
<keyword evidence="5" id="KW-0410">Iron transport</keyword>
<evidence type="ECO:0000256" key="13">
    <source>
        <dbReference type="ARBA" id="ARBA00023237"/>
    </source>
</evidence>
<keyword evidence="6 14" id="KW-0812">Transmembrane</keyword>
<keyword evidence="4 14" id="KW-1134">Transmembrane beta strand</keyword>
<evidence type="ECO:0000256" key="1">
    <source>
        <dbReference type="ARBA" id="ARBA00004571"/>
    </source>
</evidence>
<keyword evidence="7 17" id="KW-0732">Signal</keyword>
<dbReference type="InterPro" id="IPR037066">
    <property type="entry name" value="Plug_dom_sf"/>
</dbReference>
<dbReference type="InterPro" id="IPR011662">
    <property type="entry name" value="Secretin/TonB_short_N"/>
</dbReference>
<dbReference type="CDD" id="cd01347">
    <property type="entry name" value="ligand_gated_channel"/>
    <property type="match status" value="1"/>
</dbReference>
<protein>
    <submittedName>
        <fullName evidence="19">TonB-dependent receptor</fullName>
    </submittedName>
</protein>
<dbReference type="Gene3D" id="2.170.130.10">
    <property type="entry name" value="TonB-dependent receptor, plug domain"/>
    <property type="match status" value="1"/>
</dbReference>
<evidence type="ECO:0000313" key="20">
    <source>
        <dbReference type="Proteomes" id="UP001164081"/>
    </source>
</evidence>
<dbReference type="PROSITE" id="PS52016">
    <property type="entry name" value="TONB_DEPENDENT_REC_3"/>
    <property type="match status" value="1"/>
</dbReference>
<keyword evidence="11 14" id="KW-0472">Membrane</keyword>
<keyword evidence="13 14" id="KW-0998">Cell outer membrane</keyword>
<evidence type="ECO:0000313" key="19">
    <source>
        <dbReference type="EMBL" id="UYF76506.1"/>
    </source>
</evidence>
<evidence type="ECO:0000256" key="16">
    <source>
        <dbReference type="RuleBase" id="RU003357"/>
    </source>
</evidence>
<dbReference type="GO" id="GO:0038023">
    <property type="term" value="F:signaling receptor activity"/>
    <property type="evidence" value="ECO:0007669"/>
    <property type="project" value="InterPro"/>
</dbReference>
<dbReference type="RefSeq" id="WP_262442894.1">
    <property type="nucleotide sequence ID" value="NZ_CP089044.1"/>
</dbReference>
<evidence type="ECO:0000256" key="14">
    <source>
        <dbReference type="PROSITE-ProRule" id="PRU01360"/>
    </source>
</evidence>
<dbReference type="InterPro" id="IPR036942">
    <property type="entry name" value="Beta-barrel_TonB_sf"/>
</dbReference>
<evidence type="ECO:0000256" key="9">
    <source>
        <dbReference type="ARBA" id="ARBA00023065"/>
    </source>
</evidence>
<dbReference type="PROSITE" id="PS01156">
    <property type="entry name" value="TONB_DEPENDENT_REC_2"/>
    <property type="match status" value="1"/>
</dbReference>
<dbReference type="Proteomes" id="UP001164081">
    <property type="component" value="Chromosome"/>
</dbReference>
<feature type="domain" description="Secretin/TonB short N-terminal" evidence="18">
    <location>
        <begin position="48"/>
        <end position="100"/>
    </location>
</feature>